<protein>
    <recommendedName>
        <fullName evidence="2">DUF6468 domain-containing protein</fullName>
    </recommendedName>
</protein>
<sequence>MDILITILLGATIFYALRLSKHLDAFRSNRSDMERLIRDLSSQITRAQEGITTLDDVAKESSDELRKLVDKATGLSDELQIMTESGNKLAERLENLATRNREISDHMSQTSVNLTYPGGKAPVFAAEKKVEAPTPEKSVAKSFFSIRDPDFSSAAEDDDGDDNGMSQSEKQLAAALRRKGKGDY</sequence>
<gene>
    <name evidence="3" type="ORF">DI586_10940</name>
</gene>
<evidence type="ECO:0000313" key="3">
    <source>
        <dbReference type="EMBL" id="PZP53524.1"/>
    </source>
</evidence>
<accession>A0A2W5FGT5</accession>
<dbReference type="Proteomes" id="UP000249739">
    <property type="component" value="Unassembled WGS sequence"/>
</dbReference>
<comment type="caution">
    <text evidence="3">The sequence shown here is derived from an EMBL/GenBank/DDBJ whole genome shotgun (WGS) entry which is preliminary data.</text>
</comment>
<dbReference type="EMBL" id="QFOT01000177">
    <property type="protein sequence ID" value="PZP53524.1"/>
    <property type="molecule type" value="Genomic_DNA"/>
</dbReference>
<evidence type="ECO:0000259" key="2">
    <source>
        <dbReference type="Pfam" id="PF20072"/>
    </source>
</evidence>
<reference evidence="3 4" key="1">
    <citation type="submission" date="2017-08" db="EMBL/GenBank/DDBJ databases">
        <title>Infants hospitalized years apart are colonized by the same room-sourced microbial strains.</title>
        <authorList>
            <person name="Brooks B."/>
            <person name="Olm M.R."/>
            <person name="Firek B.A."/>
            <person name="Baker R."/>
            <person name="Thomas B.C."/>
            <person name="Morowitz M.J."/>
            <person name="Banfield J.F."/>
        </authorList>
    </citation>
    <scope>NUCLEOTIDE SEQUENCE [LARGE SCALE GENOMIC DNA]</scope>
    <source>
        <strain evidence="3">S2_006_000_R2_64</strain>
    </source>
</reference>
<dbReference type="InterPro" id="IPR045531">
    <property type="entry name" value="DUF6468"/>
</dbReference>
<feature type="domain" description="DUF6468" evidence="2">
    <location>
        <begin position="27"/>
        <end position="101"/>
    </location>
</feature>
<name>A0A2W5FGT5_9BACT</name>
<evidence type="ECO:0000256" key="1">
    <source>
        <dbReference type="SAM" id="MobiDB-lite"/>
    </source>
</evidence>
<evidence type="ECO:0000313" key="4">
    <source>
        <dbReference type="Proteomes" id="UP000249739"/>
    </source>
</evidence>
<proteinExistence type="predicted"/>
<dbReference type="Pfam" id="PF20072">
    <property type="entry name" value="DUF6468"/>
    <property type="match status" value="1"/>
</dbReference>
<organism evidence="3 4">
    <name type="scientific">Micavibrio aeruginosavorus</name>
    <dbReference type="NCBI Taxonomy" id="349221"/>
    <lineage>
        <taxon>Bacteria</taxon>
        <taxon>Pseudomonadati</taxon>
        <taxon>Bdellovibrionota</taxon>
        <taxon>Bdellovibrionia</taxon>
        <taxon>Bdellovibrionales</taxon>
        <taxon>Pseudobdellovibrionaceae</taxon>
        <taxon>Micavibrio</taxon>
    </lineage>
</organism>
<dbReference type="AlphaFoldDB" id="A0A2W5FGT5"/>
<feature type="region of interest" description="Disordered" evidence="1">
    <location>
        <begin position="129"/>
        <end position="184"/>
    </location>
</feature>